<name>A0ABR9HZF7_9PSEU</name>
<sequence>MTADPCAAVTLDQLHDIEFTGGHQQAGSDRRCTARFDATTVSVWIDGATLAYLYTERARGHSGSGNHFDPITIDTYPAVIISVADFLAPPARTPTPAPSPWTSATTPLSTSPSTSTTPAPTPPTPGKTTPAARRRRSQLWSSPISPDETALRGNTSGYHPTKQ</sequence>
<evidence type="ECO:0000313" key="2">
    <source>
        <dbReference type="EMBL" id="MBE1496295.1"/>
    </source>
</evidence>
<reference evidence="2 3" key="1">
    <citation type="submission" date="2020-10" db="EMBL/GenBank/DDBJ databases">
        <title>Sequencing the genomes of 1000 actinobacteria strains.</title>
        <authorList>
            <person name="Klenk H.-P."/>
        </authorList>
    </citation>
    <scope>NUCLEOTIDE SEQUENCE [LARGE SCALE GENOMIC DNA]</scope>
    <source>
        <strain evidence="2 3">DSM 44653</strain>
    </source>
</reference>
<evidence type="ECO:0000256" key="1">
    <source>
        <dbReference type="SAM" id="MobiDB-lite"/>
    </source>
</evidence>
<feature type="compositionally biased region" description="Low complexity" evidence="1">
    <location>
        <begin position="100"/>
        <end position="118"/>
    </location>
</feature>
<accession>A0ABR9HZF7</accession>
<feature type="compositionally biased region" description="Polar residues" evidence="1">
    <location>
        <begin position="152"/>
        <end position="163"/>
    </location>
</feature>
<evidence type="ECO:0000313" key="3">
    <source>
        <dbReference type="Proteomes" id="UP000631670"/>
    </source>
</evidence>
<proteinExistence type="predicted"/>
<protein>
    <submittedName>
        <fullName evidence="2">Uncharacterized protein</fullName>
    </submittedName>
</protein>
<gene>
    <name evidence="2" type="ORF">H4696_003395</name>
</gene>
<dbReference type="RefSeq" id="WP_143265166.1">
    <property type="nucleotide sequence ID" value="NZ_JADBEG010000001.1"/>
</dbReference>
<organism evidence="2 3">
    <name type="scientific">Amycolatopsis lexingtonensis</name>
    <dbReference type="NCBI Taxonomy" id="218822"/>
    <lineage>
        <taxon>Bacteria</taxon>
        <taxon>Bacillati</taxon>
        <taxon>Actinomycetota</taxon>
        <taxon>Actinomycetes</taxon>
        <taxon>Pseudonocardiales</taxon>
        <taxon>Pseudonocardiaceae</taxon>
        <taxon>Amycolatopsis</taxon>
    </lineage>
</organism>
<feature type="region of interest" description="Disordered" evidence="1">
    <location>
        <begin position="89"/>
        <end position="163"/>
    </location>
</feature>
<dbReference type="EMBL" id="JADBEG010000001">
    <property type="protein sequence ID" value="MBE1496295.1"/>
    <property type="molecule type" value="Genomic_DNA"/>
</dbReference>
<keyword evidence="3" id="KW-1185">Reference proteome</keyword>
<comment type="caution">
    <text evidence="2">The sequence shown here is derived from an EMBL/GenBank/DDBJ whole genome shotgun (WGS) entry which is preliminary data.</text>
</comment>
<dbReference type="Proteomes" id="UP000631670">
    <property type="component" value="Unassembled WGS sequence"/>
</dbReference>